<dbReference type="AlphaFoldDB" id="A0A1H1N2Y0"/>
<dbReference type="RefSeq" id="WP_092284000.1">
    <property type="nucleotide sequence ID" value="NZ_LT629763.1"/>
</dbReference>
<accession>A0A1H1N2Y0</accession>
<proteinExistence type="predicted"/>
<dbReference type="PANTHER" id="PTHR35271:SF1">
    <property type="entry name" value="ABC TRANSPORTER, SUBSTRATE-BINDING LIPOPROTEIN"/>
    <property type="match status" value="1"/>
</dbReference>
<dbReference type="OrthoDB" id="9178917at2"/>
<dbReference type="Gene3D" id="3.40.50.2300">
    <property type="match status" value="1"/>
</dbReference>
<gene>
    <name evidence="1" type="ORF">SAMN05216271_0768</name>
</gene>
<reference evidence="2" key="1">
    <citation type="submission" date="2016-10" db="EMBL/GenBank/DDBJ databases">
        <authorList>
            <person name="Varghese N."/>
            <person name="Submissions S."/>
        </authorList>
    </citation>
    <scope>NUCLEOTIDE SEQUENCE [LARGE SCALE GENOMIC DNA]</scope>
    <source>
        <strain evidence="2">JCM 14963</strain>
    </source>
</reference>
<name>A0A1H1N2Y0_9GAMM</name>
<organism evidence="1 2">
    <name type="scientific">Halopseudomonas sabulinigri</name>
    <dbReference type="NCBI Taxonomy" id="472181"/>
    <lineage>
        <taxon>Bacteria</taxon>
        <taxon>Pseudomonadati</taxon>
        <taxon>Pseudomonadota</taxon>
        <taxon>Gammaproteobacteria</taxon>
        <taxon>Pseudomonadales</taxon>
        <taxon>Pseudomonadaceae</taxon>
        <taxon>Halopseudomonas</taxon>
    </lineage>
</organism>
<dbReference type="EMBL" id="LT629763">
    <property type="protein sequence ID" value="SDR93336.1"/>
    <property type="molecule type" value="Genomic_DNA"/>
</dbReference>
<sequence>MRFLGSLLLLLWLALVPGLSVAREILVVTPNTKSPLITDFTTALHAALPQDTIQVSNSDEPATTGFDAIITLGSERLKWRLASPAQTPSIATYVNRAALPEAPLPSYQRIVLANPKPERQLRLARLLLPRARKAGLLYSEHQSGLRLEWEEALANTPLTGESITVTASKNLIRALQQLLGDTDVLMGTDDPAIYNADNLKTILLTSYSRSKVLIGPSAPFIEAGSLSTTYSSPQDMARSVARLLEIEAPGGGLSYPAYFSVLSNAQVARSLGLPVPDDAKLGRELAELEQTP</sequence>
<dbReference type="PANTHER" id="PTHR35271">
    <property type="entry name" value="ABC TRANSPORTER, SUBSTRATE-BINDING LIPOPROTEIN-RELATED"/>
    <property type="match status" value="1"/>
</dbReference>
<dbReference type="STRING" id="472181.SAMN05216271_0768"/>
<dbReference type="Proteomes" id="UP000243413">
    <property type="component" value="Chromosome I"/>
</dbReference>
<protein>
    <submittedName>
        <fullName evidence="1">ABC-type uncharacterized transport system, substrate-binding protein</fullName>
    </submittedName>
</protein>
<evidence type="ECO:0000313" key="2">
    <source>
        <dbReference type="Proteomes" id="UP000243413"/>
    </source>
</evidence>
<evidence type="ECO:0000313" key="1">
    <source>
        <dbReference type="EMBL" id="SDR93336.1"/>
    </source>
</evidence>
<dbReference type="InterPro" id="IPR007487">
    <property type="entry name" value="ABC_transpt-TYRBP-like"/>
</dbReference>